<dbReference type="WBParaSite" id="maker-uti_cns_0011596-snap-gene-0.2-mRNA-1">
    <property type="protein sequence ID" value="maker-uti_cns_0011596-snap-gene-0.2-mRNA-1"/>
    <property type="gene ID" value="maker-uti_cns_0011596-snap-gene-0.2"/>
</dbReference>
<name>A0A1I8I898_9PLAT</name>
<feature type="signal peptide" evidence="2">
    <location>
        <begin position="1"/>
        <end position="23"/>
    </location>
</feature>
<evidence type="ECO:0000256" key="1">
    <source>
        <dbReference type="SAM" id="Phobius"/>
    </source>
</evidence>
<evidence type="ECO:0000313" key="5">
    <source>
        <dbReference type="WBParaSite" id="maker-uti_cns_0011596-snap-gene-0.2-mRNA-1"/>
    </source>
</evidence>
<keyword evidence="1" id="KW-1133">Transmembrane helix</keyword>
<evidence type="ECO:0000313" key="3">
    <source>
        <dbReference type="Proteomes" id="UP000095280"/>
    </source>
</evidence>
<dbReference type="Proteomes" id="UP000095280">
    <property type="component" value="Unplaced"/>
</dbReference>
<sequence>MGLPIAAVGILALSCCCGSFCSASGLRSRPVALAHDGPPFEYEQGQLMLNAPSNTTCYNEDRIRSNGTDALQGRFFCPEEGGSAELTECCGSPEREYCCSPWDSVGVKWGIGIGITLAVIVLMALGYTVQLFRACDRCYHEFPILSQPGT</sequence>
<reference evidence="4 5" key="1">
    <citation type="submission" date="2016-11" db="UniProtKB">
        <authorList>
            <consortium name="WormBaseParasite"/>
        </authorList>
    </citation>
    <scope>IDENTIFICATION</scope>
</reference>
<feature type="transmembrane region" description="Helical" evidence="1">
    <location>
        <begin position="109"/>
        <end position="129"/>
    </location>
</feature>
<dbReference type="AlphaFoldDB" id="A0A1I8I898"/>
<dbReference type="WBParaSite" id="maker-uti_cns_0010428-snap-gene-0.3-mRNA-1">
    <property type="protein sequence ID" value="maker-uti_cns_0010428-snap-gene-0.3-mRNA-1"/>
    <property type="gene ID" value="maker-uti_cns_0010428-snap-gene-0.3"/>
</dbReference>
<protein>
    <submittedName>
        <fullName evidence="4 5">CX domain-containing protein</fullName>
    </submittedName>
</protein>
<keyword evidence="3" id="KW-1185">Reference proteome</keyword>
<organism evidence="3 4">
    <name type="scientific">Macrostomum lignano</name>
    <dbReference type="NCBI Taxonomy" id="282301"/>
    <lineage>
        <taxon>Eukaryota</taxon>
        <taxon>Metazoa</taxon>
        <taxon>Spiralia</taxon>
        <taxon>Lophotrochozoa</taxon>
        <taxon>Platyhelminthes</taxon>
        <taxon>Rhabditophora</taxon>
        <taxon>Macrostomorpha</taxon>
        <taxon>Macrostomida</taxon>
        <taxon>Macrostomidae</taxon>
        <taxon>Macrostomum</taxon>
    </lineage>
</organism>
<accession>A0A1I8I898</accession>
<evidence type="ECO:0000313" key="4">
    <source>
        <dbReference type="WBParaSite" id="maker-uti_cns_0010428-snap-gene-0.3-mRNA-1"/>
    </source>
</evidence>
<keyword evidence="1" id="KW-0812">Transmembrane</keyword>
<feature type="chain" id="PRO_5009845825" evidence="2">
    <location>
        <begin position="24"/>
        <end position="150"/>
    </location>
</feature>
<proteinExistence type="predicted"/>
<evidence type="ECO:0000256" key="2">
    <source>
        <dbReference type="SAM" id="SignalP"/>
    </source>
</evidence>
<keyword evidence="1" id="KW-0472">Membrane</keyword>
<keyword evidence="2" id="KW-0732">Signal</keyword>